<accession>A0ABT7C4R2</accession>
<keyword evidence="3" id="KW-1185">Reference proteome</keyword>
<dbReference type="Pfam" id="PF03992">
    <property type="entry name" value="ABM"/>
    <property type="match status" value="1"/>
</dbReference>
<evidence type="ECO:0000313" key="3">
    <source>
        <dbReference type="Proteomes" id="UP001170379"/>
    </source>
</evidence>
<protein>
    <submittedName>
        <fullName evidence="2">Antibiotic biosynthesis monooxygenase</fullName>
    </submittedName>
</protein>
<dbReference type="Proteomes" id="UP001170379">
    <property type="component" value="Unassembled WGS sequence"/>
</dbReference>
<feature type="domain" description="ABM" evidence="1">
    <location>
        <begin position="3"/>
        <end position="93"/>
    </location>
</feature>
<gene>
    <name evidence="2" type="ORF">C7K25_00125</name>
</gene>
<sequence length="98" mass="10775">MSVVVINAISVPEGQGPELEARFAARKQAVDQEPGFEGFQLLRPTAGESRYFVVTTWATREDFERWRDGRAAAAHGDQAGRKPVATGADLLEFEVVEL</sequence>
<dbReference type="SUPFAM" id="SSF54909">
    <property type="entry name" value="Dimeric alpha+beta barrel"/>
    <property type="match status" value="1"/>
</dbReference>
<dbReference type="InterPro" id="IPR011008">
    <property type="entry name" value="Dimeric_a/b-barrel"/>
</dbReference>
<dbReference type="PANTHER" id="PTHR34474:SF2">
    <property type="entry name" value="SIGNAL TRANSDUCTION PROTEIN TRAP"/>
    <property type="match status" value="1"/>
</dbReference>
<keyword evidence="2" id="KW-0503">Monooxygenase</keyword>
<evidence type="ECO:0000313" key="2">
    <source>
        <dbReference type="EMBL" id="MDJ1369792.1"/>
    </source>
</evidence>
<dbReference type="InterPro" id="IPR007138">
    <property type="entry name" value="ABM_dom"/>
</dbReference>
<dbReference type="PROSITE" id="PS51725">
    <property type="entry name" value="ABM"/>
    <property type="match status" value="1"/>
</dbReference>
<reference evidence="2" key="2">
    <citation type="journal article" date="2022" name="Sci. Rep.">
        <title>In silico prediction of the enzymes involved in the degradation of the herbicide molinate by Gulosibacter molinativorax ON4T.</title>
        <authorList>
            <person name="Lopes A.R."/>
            <person name="Bunin E."/>
            <person name="Viana A.T."/>
            <person name="Froufe H."/>
            <person name="Munoz-Merida A."/>
            <person name="Pinho D."/>
            <person name="Figueiredo J."/>
            <person name="Barroso C."/>
            <person name="Vaz-Moreira I."/>
            <person name="Bellanger X."/>
            <person name="Egas C."/>
            <person name="Nunes O.C."/>
        </authorList>
    </citation>
    <scope>NUCLEOTIDE SEQUENCE</scope>
    <source>
        <strain evidence="2">ON4</strain>
    </source>
</reference>
<reference evidence="2" key="1">
    <citation type="submission" date="2018-03" db="EMBL/GenBank/DDBJ databases">
        <authorList>
            <person name="Nunes O.C."/>
            <person name="Lopes A.R."/>
            <person name="Froufe H."/>
            <person name="Munoz-Merida A."/>
            <person name="Barroso C."/>
            <person name="Egas C."/>
        </authorList>
    </citation>
    <scope>NUCLEOTIDE SEQUENCE</scope>
    <source>
        <strain evidence="2">ON4</strain>
    </source>
</reference>
<dbReference type="GO" id="GO:0004497">
    <property type="term" value="F:monooxygenase activity"/>
    <property type="evidence" value="ECO:0007669"/>
    <property type="project" value="UniProtKB-KW"/>
</dbReference>
<comment type="caution">
    <text evidence="2">The sequence shown here is derived from an EMBL/GenBank/DDBJ whole genome shotgun (WGS) entry which is preliminary data.</text>
</comment>
<evidence type="ECO:0000259" key="1">
    <source>
        <dbReference type="PROSITE" id="PS51725"/>
    </source>
</evidence>
<proteinExistence type="predicted"/>
<dbReference type="InterPro" id="IPR050404">
    <property type="entry name" value="Heme-degrading_MO"/>
</dbReference>
<dbReference type="RefSeq" id="WP_026935664.1">
    <property type="nucleotide sequence ID" value="NZ_CP028426.1"/>
</dbReference>
<dbReference type="Gene3D" id="3.30.70.100">
    <property type="match status" value="1"/>
</dbReference>
<organism evidence="2 3">
    <name type="scientific">Gulosibacter molinativorax</name>
    <dbReference type="NCBI Taxonomy" id="256821"/>
    <lineage>
        <taxon>Bacteria</taxon>
        <taxon>Bacillati</taxon>
        <taxon>Actinomycetota</taxon>
        <taxon>Actinomycetes</taxon>
        <taxon>Micrococcales</taxon>
        <taxon>Microbacteriaceae</taxon>
        <taxon>Gulosibacter</taxon>
    </lineage>
</organism>
<dbReference type="EMBL" id="PXVD01000001">
    <property type="protein sequence ID" value="MDJ1369792.1"/>
    <property type="molecule type" value="Genomic_DNA"/>
</dbReference>
<keyword evidence="2" id="KW-0560">Oxidoreductase</keyword>
<name>A0ABT7C4R2_9MICO</name>
<dbReference type="PANTHER" id="PTHR34474">
    <property type="entry name" value="SIGNAL TRANSDUCTION PROTEIN TRAP"/>
    <property type="match status" value="1"/>
</dbReference>